<evidence type="ECO:0000256" key="11">
    <source>
        <dbReference type="ARBA" id="ARBA00058973"/>
    </source>
</evidence>
<dbReference type="GO" id="GO:0001946">
    <property type="term" value="P:lymphangiogenesis"/>
    <property type="evidence" value="ECO:0007669"/>
    <property type="project" value="UniProtKB-ARBA"/>
</dbReference>
<dbReference type="PANTHER" id="PTHR12081">
    <property type="entry name" value="TRANSCRIPTION FACTOR E2F"/>
    <property type="match status" value="1"/>
</dbReference>
<dbReference type="GO" id="GO:0008045">
    <property type="term" value="P:motor neuron axon guidance"/>
    <property type="evidence" value="ECO:0007669"/>
    <property type="project" value="UniProtKB-ARBA"/>
</dbReference>
<dbReference type="GO" id="GO:0045892">
    <property type="term" value="P:negative regulation of DNA-templated transcription"/>
    <property type="evidence" value="ECO:0007669"/>
    <property type="project" value="UniProtKB-ARBA"/>
</dbReference>
<dbReference type="GO" id="GO:0045944">
    <property type="term" value="P:positive regulation of transcription by RNA polymerase II"/>
    <property type="evidence" value="ECO:0007669"/>
    <property type="project" value="UniProtKB-ARBA"/>
</dbReference>
<dbReference type="PANTHER" id="PTHR12081:SF40">
    <property type="entry name" value="TRANSCRIPTION FACTOR E2F8"/>
    <property type="match status" value="1"/>
</dbReference>
<evidence type="ECO:0000256" key="10">
    <source>
        <dbReference type="ARBA" id="ARBA00039673"/>
    </source>
</evidence>
<proteinExistence type="inferred from homology"/>
<comment type="caution">
    <text evidence="15">The sequence shown here is derived from an EMBL/GenBank/DDBJ whole genome shotgun (WGS) entry which is preliminary data.</text>
</comment>
<dbReference type="GO" id="GO:0000978">
    <property type="term" value="F:RNA polymerase II cis-regulatory region sequence-specific DNA binding"/>
    <property type="evidence" value="ECO:0007669"/>
    <property type="project" value="InterPro"/>
</dbReference>
<protein>
    <recommendedName>
        <fullName evidence="10">Transcription factor E2F8</fullName>
    </recommendedName>
</protein>
<keyword evidence="8 12" id="KW-0539">Nucleus</keyword>
<keyword evidence="7 12" id="KW-0804">Transcription</keyword>
<evidence type="ECO:0000256" key="7">
    <source>
        <dbReference type="ARBA" id="ARBA00023163"/>
    </source>
</evidence>
<evidence type="ECO:0000256" key="13">
    <source>
        <dbReference type="SAM" id="MobiDB-lite"/>
    </source>
</evidence>
<dbReference type="FunFam" id="1.10.10.10:FF:000100">
    <property type="entry name" value="E2F transcription factor 8"/>
    <property type="match status" value="1"/>
</dbReference>
<dbReference type="Gene3D" id="1.10.10.10">
    <property type="entry name" value="Winged helix-like DNA-binding domain superfamily/Winged helix DNA-binding domain"/>
    <property type="match status" value="2"/>
</dbReference>
<feature type="compositionally biased region" description="Polar residues" evidence="13">
    <location>
        <begin position="661"/>
        <end position="670"/>
    </location>
</feature>
<evidence type="ECO:0000256" key="5">
    <source>
        <dbReference type="ARBA" id="ARBA00023125"/>
    </source>
</evidence>
<evidence type="ECO:0000256" key="2">
    <source>
        <dbReference type="ARBA" id="ARBA00010940"/>
    </source>
</evidence>
<dbReference type="InterPro" id="IPR003316">
    <property type="entry name" value="E2F_WHTH_DNA-bd_dom"/>
</dbReference>
<sequence>MNVSCPRLDLSATGGEKQQINCEEKCPLERSICGQKMMLTPYFSVPHLPGGDGPCLVHSAVLSSGCEQRSSQLLHSGAVGKIAWKMSSMALESQSLTQKAHSKDEGFVAPKVTINTPNKSFGQCAVSVDNQLTMGPLTTPKKGMEVRSVDPWTPTSNLKMLISAASPEIRNREKELCVDNDGREGLDPSQESENGDWKMISRKEKSLGLLCHKFLARYPDHPNPALNNDICLDDVATELSVERRRIYDIMNVLESLHMVSRSAKNRYTWHGRTKLAQTLAVLKQVGEEQRYGQQMLHIRQRLRDKEFDFDGEEKENEEVVELESGEQGQKELFFVELPGVEFKAASVNSRKDKSLRVMSQKFVMLFLVSNPRVVSLDVAAKILIGEDQCVDQDKNKFKTKVRRLYDIANVLRSLKLIEKVHVTEERGGSPPLNGSAPKNSHKLKSSTSECATKKKSVLEPRALENCAKNLFSSPGAKRGFTRHPSLIKLAKSIQDDRRKINSAPNSPFKGAFSDSSNTELPNKMAQLAAICQIELNQESSTGADDPKPFAAEADPAAVRLDPSSVSMEPPQAPFQTPTQETTVNTTVHLTPHTPLTALPTGSLAYIQAQCSPLIPVLLPQQRGGMPYAVYLHSSSPRPNPLVRPQPTSLAVRSMTFEDKTGQSPTGQGTAKSLPAFRASDVSPLVLKRLRSDSASDGSPSKAKRTDPNFKARLKARRGTQPLNRPSSRALHLDPEFVNTPGGAVANQTLEQSLETFLDKEDRTAYSDSEAGLTPVRVVPLTPGQLHTETLIPAGYLIPISQQSLISYREAQDAGRESNKALTPAYLPNTHCRQALAQETTPTSLRLHKPTAASPLTTQQAHRLHSPSPAILNFTLQNLGLISDPEGVSSMASPLALQQRGMVFIKPVSPVPVQQSLSGQPMTLFSLQQPLMTTPKGTALPQHSFFHTPVHLSPLAAMVTPGGQLAPNTVYIPQRKLDVATEES</sequence>
<dbReference type="GO" id="GO:0002040">
    <property type="term" value="P:sprouting angiogenesis"/>
    <property type="evidence" value="ECO:0007669"/>
    <property type="project" value="UniProtKB-ARBA"/>
</dbReference>
<organism evidence="15 16">
    <name type="scientific">Dissostichus mawsoni</name>
    <name type="common">Antarctic cod</name>
    <dbReference type="NCBI Taxonomy" id="36200"/>
    <lineage>
        <taxon>Eukaryota</taxon>
        <taxon>Metazoa</taxon>
        <taxon>Chordata</taxon>
        <taxon>Craniata</taxon>
        <taxon>Vertebrata</taxon>
        <taxon>Euteleostomi</taxon>
        <taxon>Actinopterygii</taxon>
        <taxon>Neopterygii</taxon>
        <taxon>Teleostei</taxon>
        <taxon>Neoteleostei</taxon>
        <taxon>Acanthomorphata</taxon>
        <taxon>Eupercaria</taxon>
        <taxon>Perciformes</taxon>
        <taxon>Notothenioidei</taxon>
        <taxon>Nototheniidae</taxon>
        <taxon>Dissostichus</taxon>
    </lineage>
</organism>
<evidence type="ECO:0000313" key="15">
    <source>
        <dbReference type="EMBL" id="KAF3832995.1"/>
    </source>
</evidence>
<dbReference type="SMART" id="SM01372">
    <property type="entry name" value="E2F_TDP"/>
    <property type="match status" value="2"/>
</dbReference>
<name>A0A7J5X7Q5_DISMA</name>
<reference evidence="15 16" key="1">
    <citation type="submission" date="2020-03" db="EMBL/GenBank/DDBJ databases">
        <title>Dissostichus mawsoni Genome sequencing and assembly.</title>
        <authorList>
            <person name="Park H."/>
        </authorList>
    </citation>
    <scope>NUCLEOTIDE SEQUENCE [LARGE SCALE GENOMIC DNA]</scope>
    <source>
        <strain evidence="15">DM0001</strain>
        <tissue evidence="15">Muscle</tissue>
    </source>
</reference>
<evidence type="ECO:0000256" key="3">
    <source>
        <dbReference type="ARBA" id="ARBA00022491"/>
    </source>
</evidence>
<evidence type="ECO:0000313" key="16">
    <source>
        <dbReference type="Proteomes" id="UP000518266"/>
    </source>
</evidence>
<dbReference type="GO" id="GO:0000981">
    <property type="term" value="F:DNA-binding transcription factor activity, RNA polymerase II-specific"/>
    <property type="evidence" value="ECO:0007669"/>
    <property type="project" value="TreeGrafter"/>
</dbReference>
<keyword evidence="16" id="KW-1185">Reference proteome</keyword>
<dbReference type="Pfam" id="PF02319">
    <property type="entry name" value="WHD_E2F_TDP"/>
    <property type="match status" value="2"/>
</dbReference>
<evidence type="ECO:0000256" key="8">
    <source>
        <dbReference type="ARBA" id="ARBA00023242"/>
    </source>
</evidence>
<dbReference type="InterPro" id="IPR015633">
    <property type="entry name" value="E2F"/>
</dbReference>
<feature type="region of interest" description="Disordered" evidence="13">
    <location>
        <begin position="690"/>
        <end position="727"/>
    </location>
</feature>
<keyword evidence="9" id="KW-0131">Cell cycle</keyword>
<comment type="subcellular location">
    <subcellularLocation>
        <location evidence="1 12">Nucleus</location>
    </subcellularLocation>
</comment>
<evidence type="ECO:0000259" key="14">
    <source>
        <dbReference type="SMART" id="SM01372"/>
    </source>
</evidence>
<feature type="domain" description="E2F/DP family winged-helix DNA-binding" evidence="14">
    <location>
        <begin position="202"/>
        <end position="271"/>
    </location>
</feature>
<evidence type="ECO:0000256" key="6">
    <source>
        <dbReference type="ARBA" id="ARBA00023159"/>
    </source>
</evidence>
<feature type="domain" description="E2F/DP family winged-helix DNA-binding" evidence="14">
    <location>
        <begin position="350"/>
        <end position="445"/>
    </location>
</feature>
<dbReference type="FunFam" id="1.10.10.10:FF:000073">
    <property type="entry name" value="E2F transcription factor 8"/>
    <property type="match status" value="1"/>
</dbReference>
<evidence type="ECO:0000256" key="12">
    <source>
        <dbReference type="RuleBase" id="RU003796"/>
    </source>
</evidence>
<dbReference type="EMBL" id="JAAKFY010000027">
    <property type="protein sequence ID" value="KAF3832995.1"/>
    <property type="molecule type" value="Genomic_DNA"/>
</dbReference>
<comment type="function">
    <text evidence="11">Atypical E2F transcription factor that participates in various processes such as angiogenesis and polyploidization of specialized cells. Mainly acts as a transcription repressor that binds DNA independently of DP proteins and specifically recognizes the E2 recognition site 5'-TTTC[CG]CGC-3'. Directly represses transcription of classical E2F transcription factors such as e2f1. Acts as a regulator of S-phase by recognizing and binding the E2-related site 5'-TTCCCGCC-3' and mediating repression of G1/S-regulated genes. Acts as a promoter of sprouting angiogenesis, possibly by acting as a transcription activator and promoting expression of vegfa.</text>
</comment>
<feature type="region of interest" description="Disordered" evidence="13">
    <location>
        <begin position="496"/>
        <end position="517"/>
    </location>
</feature>
<dbReference type="AlphaFoldDB" id="A0A7J5X7Q5"/>
<dbReference type="InterPro" id="IPR036390">
    <property type="entry name" value="WH_DNA-bd_sf"/>
</dbReference>
<accession>A0A7J5X7Q5</accession>
<keyword evidence="5 12" id="KW-0238">DNA-binding</keyword>
<dbReference type="InterPro" id="IPR036388">
    <property type="entry name" value="WH-like_DNA-bd_sf"/>
</dbReference>
<dbReference type="SUPFAM" id="SSF46785">
    <property type="entry name" value="Winged helix' DNA-binding domain"/>
    <property type="match status" value="2"/>
</dbReference>
<evidence type="ECO:0000256" key="9">
    <source>
        <dbReference type="ARBA" id="ARBA00023306"/>
    </source>
</evidence>
<gene>
    <name evidence="15" type="ORF">F7725_026660</name>
</gene>
<dbReference type="GO" id="GO:0090575">
    <property type="term" value="C:RNA polymerase II transcription regulator complex"/>
    <property type="evidence" value="ECO:0007669"/>
    <property type="project" value="TreeGrafter"/>
</dbReference>
<keyword evidence="4 12" id="KW-0805">Transcription regulation</keyword>
<evidence type="ECO:0000256" key="4">
    <source>
        <dbReference type="ARBA" id="ARBA00023015"/>
    </source>
</evidence>
<comment type="similarity">
    <text evidence="2 12">Belongs to the E2F/DP family.</text>
</comment>
<keyword evidence="3" id="KW-0678">Repressor</keyword>
<evidence type="ECO:0000256" key="1">
    <source>
        <dbReference type="ARBA" id="ARBA00004123"/>
    </source>
</evidence>
<feature type="region of interest" description="Disordered" evidence="13">
    <location>
        <begin position="425"/>
        <end position="451"/>
    </location>
</feature>
<dbReference type="OrthoDB" id="5318at2759"/>
<feature type="region of interest" description="Disordered" evidence="13">
    <location>
        <begin position="657"/>
        <end position="676"/>
    </location>
</feature>
<dbReference type="Proteomes" id="UP000518266">
    <property type="component" value="Unassembled WGS sequence"/>
</dbReference>
<keyword evidence="6" id="KW-0010">Activator</keyword>